<reference evidence="1 2" key="1">
    <citation type="submission" date="2018-06" db="EMBL/GenBank/DDBJ databases">
        <title>Echinicola strongylocentroti sp. nov., isolated from a sea urchin Strongylocentrotus intermedius.</title>
        <authorList>
            <person name="Bae S.S."/>
        </authorList>
    </citation>
    <scope>NUCLEOTIDE SEQUENCE [LARGE SCALE GENOMIC DNA]</scope>
    <source>
        <strain evidence="1 2">MEBiC08714</strain>
    </source>
</reference>
<proteinExistence type="predicted"/>
<organism evidence="1 2">
    <name type="scientific">Echinicola strongylocentroti</name>
    <dbReference type="NCBI Taxonomy" id="1795355"/>
    <lineage>
        <taxon>Bacteria</taxon>
        <taxon>Pseudomonadati</taxon>
        <taxon>Bacteroidota</taxon>
        <taxon>Cytophagia</taxon>
        <taxon>Cytophagales</taxon>
        <taxon>Cyclobacteriaceae</taxon>
        <taxon>Echinicola</taxon>
    </lineage>
</organism>
<keyword evidence="2" id="KW-1185">Reference proteome</keyword>
<evidence type="ECO:0000313" key="1">
    <source>
        <dbReference type="EMBL" id="AWW32425.1"/>
    </source>
</evidence>
<dbReference type="Proteomes" id="UP000248688">
    <property type="component" value="Chromosome"/>
</dbReference>
<evidence type="ECO:0000313" key="2">
    <source>
        <dbReference type="Proteomes" id="UP000248688"/>
    </source>
</evidence>
<dbReference type="EMBL" id="CP030041">
    <property type="protein sequence ID" value="AWW32425.1"/>
    <property type="molecule type" value="Genomic_DNA"/>
</dbReference>
<sequence length="200" mass="22025">MNLTFPVTGDNYGGVDRFWFIHEDDISHLDTNGMIIPKEGAFWNLGKATKYTLDFSNPGQVKRGGTIYSPRLTGTVKKYRPELEAVLEQMRGERFALVIKDKNGYLVQVGRPNELLTFSADQATGGLPSDSNSYDLNFRGETTIKPIPYLLEIETDPETPTDPVTGAPVTITVNGQPSFTVPAGGTLAITTEFTLEYTIL</sequence>
<dbReference type="AlphaFoldDB" id="A0A2Z4INF8"/>
<dbReference type="OrthoDB" id="893722at2"/>
<gene>
    <name evidence="1" type="ORF">DN752_21020</name>
</gene>
<accession>A0A2Z4INF8</accession>
<protein>
    <submittedName>
        <fullName evidence="1">Uncharacterized protein</fullName>
    </submittedName>
</protein>
<dbReference type="RefSeq" id="WP_112785798.1">
    <property type="nucleotide sequence ID" value="NZ_CP030041.1"/>
</dbReference>
<dbReference type="KEGG" id="est:DN752_21020"/>
<name>A0A2Z4INF8_9BACT</name>